<dbReference type="SUPFAM" id="SSF57414">
    <property type="entry name" value="Hairpin loop containing domain-like"/>
    <property type="match status" value="2"/>
</dbReference>
<proteinExistence type="predicted"/>
<dbReference type="InterPro" id="IPR018247">
    <property type="entry name" value="EF_Hand_1_Ca_BS"/>
</dbReference>
<dbReference type="AlphaFoldDB" id="A0A813G1T0"/>
<feature type="domain" description="Apple" evidence="5">
    <location>
        <begin position="681"/>
        <end position="754"/>
    </location>
</feature>
<reference evidence="6" key="1">
    <citation type="submission" date="2021-02" db="EMBL/GenBank/DDBJ databases">
        <authorList>
            <person name="Dougan E. K."/>
            <person name="Rhodes N."/>
            <person name="Thang M."/>
            <person name="Chan C."/>
        </authorList>
    </citation>
    <scope>NUCLEOTIDE SEQUENCE</scope>
</reference>
<dbReference type="EMBL" id="CAJNNV010027591">
    <property type="protein sequence ID" value="CAE8620800.1"/>
    <property type="molecule type" value="Genomic_DNA"/>
</dbReference>
<dbReference type="Pfam" id="PF00024">
    <property type="entry name" value="PAN_1"/>
    <property type="match status" value="1"/>
</dbReference>
<dbReference type="GO" id="GO:0006508">
    <property type="term" value="P:proteolysis"/>
    <property type="evidence" value="ECO:0007669"/>
    <property type="project" value="InterPro"/>
</dbReference>
<evidence type="ECO:0000256" key="2">
    <source>
        <dbReference type="ARBA" id="ARBA00023157"/>
    </source>
</evidence>
<accession>A0A813G1T0</accession>
<dbReference type="OMA" id="MANQCHI"/>
<dbReference type="InterPro" id="IPR003609">
    <property type="entry name" value="Pan_app"/>
</dbReference>
<evidence type="ECO:0000313" key="6">
    <source>
        <dbReference type="EMBL" id="CAE8620800.1"/>
    </source>
</evidence>
<keyword evidence="4" id="KW-1133">Transmembrane helix</keyword>
<keyword evidence="7" id="KW-1185">Reference proteome</keyword>
<evidence type="ECO:0000313" key="7">
    <source>
        <dbReference type="Proteomes" id="UP000654075"/>
    </source>
</evidence>
<evidence type="ECO:0000256" key="3">
    <source>
        <dbReference type="SAM" id="MobiDB-lite"/>
    </source>
</evidence>
<keyword evidence="4" id="KW-0472">Membrane</keyword>
<dbReference type="Gene3D" id="3.50.4.10">
    <property type="entry name" value="Hepatocyte Growth Factor"/>
    <property type="match status" value="2"/>
</dbReference>
<feature type="region of interest" description="Disordered" evidence="3">
    <location>
        <begin position="445"/>
        <end position="487"/>
    </location>
</feature>
<feature type="transmembrane region" description="Helical" evidence="4">
    <location>
        <begin position="788"/>
        <end position="810"/>
    </location>
</feature>
<dbReference type="OrthoDB" id="419004at2759"/>
<name>A0A813G1T0_POLGL</name>
<dbReference type="PROSITE" id="PS00018">
    <property type="entry name" value="EF_HAND_1"/>
    <property type="match status" value="1"/>
</dbReference>
<keyword evidence="1" id="KW-0677">Repeat</keyword>
<dbReference type="SMART" id="SM00223">
    <property type="entry name" value="APPLE"/>
    <property type="match status" value="2"/>
</dbReference>
<dbReference type="InterPro" id="IPR000177">
    <property type="entry name" value="Apple"/>
</dbReference>
<evidence type="ECO:0000256" key="4">
    <source>
        <dbReference type="SAM" id="Phobius"/>
    </source>
</evidence>
<comment type="caution">
    <text evidence="6">The sequence shown here is derived from an EMBL/GenBank/DDBJ whole genome shotgun (WGS) entry which is preliminary data.</text>
</comment>
<keyword evidence="4" id="KW-0812">Transmembrane</keyword>
<evidence type="ECO:0000259" key="5">
    <source>
        <dbReference type="PROSITE" id="PS50948"/>
    </source>
</evidence>
<protein>
    <recommendedName>
        <fullName evidence="5">Apple domain-containing protein</fullName>
    </recommendedName>
</protein>
<gene>
    <name evidence="6" type="ORF">PGLA1383_LOCUS38334</name>
</gene>
<feature type="compositionally biased region" description="Pro residues" evidence="3">
    <location>
        <begin position="472"/>
        <end position="481"/>
    </location>
</feature>
<dbReference type="GO" id="GO:0005576">
    <property type="term" value="C:extracellular region"/>
    <property type="evidence" value="ECO:0007669"/>
    <property type="project" value="InterPro"/>
</dbReference>
<keyword evidence="2" id="KW-1015">Disulfide bond</keyword>
<dbReference type="PROSITE" id="PS50948">
    <property type="entry name" value="PAN"/>
    <property type="match status" value="1"/>
</dbReference>
<dbReference type="Proteomes" id="UP000654075">
    <property type="component" value="Unassembled WGS sequence"/>
</dbReference>
<organism evidence="6 7">
    <name type="scientific">Polarella glacialis</name>
    <name type="common">Dinoflagellate</name>
    <dbReference type="NCBI Taxonomy" id="89957"/>
    <lineage>
        <taxon>Eukaryota</taxon>
        <taxon>Sar</taxon>
        <taxon>Alveolata</taxon>
        <taxon>Dinophyceae</taxon>
        <taxon>Suessiales</taxon>
        <taxon>Suessiaceae</taxon>
        <taxon>Polarella</taxon>
    </lineage>
</organism>
<evidence type="ECO:0000256" key="1">
    <source>
        <dbReference type="ARBA" id="ARBA00022737"/>
    </source>
</evidence>
<sequence>MANQCHIEDVVTCPQGRFRSSELVFSSSSQENAVANVLLLPFVGESITSSNLTGEAGRAGAELELPAGLQDFQLVARPADAATGRLGLALLQASGDTLLGSSLGLDVNSTAAWQGVRATFSSIGGREARLQIQGTLPDQLRLVLMDRGVEPAPTIGLLATLTLSYNGLNPGRPFPAGCSWYDSQLSRQLVYNWSGWVSSAHDTAGEAWQEQCAGAAETTSRSFGLQHTTGVPFAAWKGVWARWPGGGTRWPGWQAAFKFIDALQIEDGLVNEFEFGVAFNLAATELAMIPWCRTLHASYTSDDEAWGFVAGSSSMAGVSSSRWHSVVWPQYTPPFELTKLSAASSFSFVDVDTNGIISRNEFDSIFGMCRKPSRFTTTAAPSVSKELAPAAAVVAPPTMPPAASFVPLDPAECCEEVSAECLSCLAGLSLEEFCAQDSMDKTPGCKNGDSEIQAAPGGLSKPHPPRTTVAPPRRPVPPPSPSAEGGSSCPYHGLAFAPLLAGHNRSEAVNIAACQASCSRTAGCAYFSFWKTSGSCELHDAVANWFRQPDAVSGPPVCTADIRVHVDSVDYAELSGSQLADLRRSLAEDLAAFAEVPLQSVRDLNGQEGAVSLSRGSLVIEGRVSLAHGEDSTDLAQRALSVNGDLQRRVSASVSAANVPRSAAGGDDFPVEVSVQALRSCFVASTLYATPSGGGTLSRGVSADSAEACQVQCSKTDDCTFFSFWAQPTPHCQLLGPAAVPSYNSSATSGPGICARLPAPGSLSIGETEKTAGGGLPSVLSVFRHLPWYWWATIAGVVLISIVLVVLACLPGKRRKHRHGKVGETQALYLPISSQDEDSHLQEQAREVRSRTQPDAYAEAYRHTSHQAANGDALLRSTTPACALAFHGTDVLSWRNGGDGMGHQTT</sequence>